<dbReference type="EMBL" id="LR796480">
    <property type="protein sequence ID" value="CAB4147367.1"/>
    <property type="molecule type" value="Genomic_DNA"/>
</dbReference>
<gene>
    <name evidence="1" type="ORF">UFOVP516_25</name>
</gene>
<sequence>MALGGKREGAGRKSKAEEQNLIEKLSPLEDLAFTALTNAIKDNRDWAVKMYFEYMYGKPKQQTDITTMGEKIQNVINLGTGINPNETIS</sequence>
<organism evidence="1">
    <name type="scientific">uncultured Caudovirales phage</name>
    <dbReference type="NCBI Taxonomy" id="2100421"/>
    <lineage>
        <taxon>Viruses</taxon>
        <taxon>Duplodnaviria</taxon>
        <taxon>Heunggongvirae</taxon>
        <taxon>Uroviricota</taxon>
        <taxon>Caudoviricetes</taxon>
        <taxon>Peduoviridae</taxon>
        <taxon>Maltschvirus</taxon>
        <taxon>Maltschvirus maltsch</taxon>
    </lineage>
</organism>
<reference evidence="1" key="1">
    <citation type="submission" date="2020-04" db="EMBL/GenBank/DDBJ databases">
        <authorList>
            <person name="Chiriac C."/>
            <person name="Salcher M."/>
            <person name="Ghai R."/>
            <person name="Kavagutti S V."/>
        </authorList>
    </citation>
    <scope>NUCLEOTIDE SEQUENCE</scope>
</reference>
<protein>
    <submittedName>
        <fullName evidence="1">Uncharacterized protein</fullName>
    </submittedName>
</protein>
<accession>A0A6J5MP02</accession>
<name>A0A6J5MP02_9CAUD</name>
<evidence type="ECO:0000313" key="1">
    <source>
        <dbReference type="EMBL" id="CAB4147367.1"/>
    </source>
</evidence>
<proteinExistence type="predicted"/>